<dbReference type="PROSITE" id="PS50943">
    <property type="entry name" value="HTH_CROC1"/>
    <property type="match status" value="1"/>
</dbReference>
<accession>A0A0U9HFX4</accession>
<evidence type="ECO:0000256" key="3">
    <source>
        <dbReference type="ARBA" id="ARBA00023163"/>
    </source>
</evidence>
<dbReference type="Pfam" id="PF12844">
    <property type="entry name" value="HTH_19"/>
    <property type="match status" value="1"/>
</dbReference>
<dbReference type="Proteomes" id="UP000062160">
    <property type="component" value="Unassembled WGS sequence"/>
</dbReference>
<evidence type="ECO:0000313" key="5">
    <source>
        <dbReference type="EMBL" id="GAQ24172.1"/>
    </source>
</evidence>
<protein>
    <submittedName>
        <fullName evidence="5">Transcriptional regulator with XRE-family HTH domain</fullName>
    </submittedName>
</protein>
<evidence type="ECO:0000256" key="2">
    <source>
        <dbReference type="ARBA" id="ARBA00023125"/>
    </source>
</evidence>
<dbReference type="PANTHER" id="PTHR40661:SF3">
    <property type="entry name" value="FELS-1 PROPHAGE TRANSCRIPTIONAL REGULATOR"/>
    <property type="match status" value="1"/>
</dbReference>
<proteinExistence type="predicted"/>
<dbReference type="SMART" id="SM00530">
    <property type="entry name" value="HTH_XRE"/>
    <property type="match status" value="1"/>
</dbReference>
<organism evidence="5">
    <name type="scientific">Tepidanaerobacter syntrophicus</name>
    <dbReference type="NCBI Taxonomy" id="224999"/>
    <lineage>
        <taxon>Bacteria</taxon>
        <taxon>Bacillati</taxon>
        <taxon>Bacillota</taxon>
        <taxon>Clostridia</taxon>
        <taxon>Thermosediminibacterales</taxon>
        <taxon>Tepidanaerobacteraceae</taxon>
        <taxon>Tepidanaerobacter</taxon>
    </lineage>
</organism>
<dbReference type="InterPro" id="IPR001387">
    <property type="entry name" value="Cro/C1-type_HTH"/>
</dbReference>
<dbReference type="PANTHER" id="PTHR40661">
    <property type="match status" value="1"/>
</dbReference>
<evidence type="ECO:0000256" key="1">
    <source>
        <dbReference type="ARBA" id="ARBA00023015"/>
    </source>
</evidence>
<feature type="domain" description="HTH cro/C1-type" evidence="4">
    <location>
        <begin position="14"/>
        <end position="68"/>
    </location>
</feature>
<name>A0A0U9HFX4_9FIRM</name>
<sequence length="129" mass="15046">MCEIDLLPGFGERLKEAIQRKGYTQKELSEILGVNQDTITNYVQERSFPKADMLLNICQLLDVSADWLLKGETEYLDMTGLSDEESKLIRIFRMLDLRDKEEIMLILKLKYDLTLHRKENSNPHNNGNK</sequence>
<keyword evidence="2" id="KW-0238">DNA-binding</keyword>
<reference evidence="5" key="1">
    <citation type="journal article" date="2016" name="Genome Announc.">
        <title>Draft Genome Sequence of the Syntrophic Lactate-Degrading Bacterium Tepidanaerobacter syntrophicus JLT.</title>
        <authorList>
            <person name="Matsuura N."/>
            <person name="Ohashi A."/>
            <person name="Tourlousse D.M."/>
            <person name="Sekiguchi Y."/>
        </authorList>
    </citation>
    <scope>NUCLEOTIDE SEQUENCE [LARGE SCALE GENOMIC DNA]</scope>
    <source>
        <strain evidence="5">JL</strain>
    </source>
</reference>
<evidence type="ECO:0000313" key="6">
    <source>
        <dbReference type="Proteomes" id="UP000062160"/>
    </source>
</evidence>
<dbReference type="STRING" id="224999.GCA_001485475_00153"/>
<dbReference type="RefSeq" id="WP_238142610.1">
    <property type="nucleotide sequence ID" value="NZ_BSDN01000015.1"/>
</dbReference>
<keyword evidence="6" id="KW-1185">Reference proteome</keyword>
<dbReference type="EMBL" id="DF976997">
    <property type="protein sequence ID" value="GAQ24172.1"/>
    <property type="molecule type" value="Genomic_DNA"/>
</dbReference>
<gene>
    <name evidence="5" type="ORF">TSYNT_33</name>
</gene>
<dbReference type="SUPFAM" id="SSF47413">
    <property type="entry name" value="lambda repressor-like DNA-binding domains"/>
    <property type="match status" value="1"/>
</dbReference>
<dbReference type="CDD" id="cd00093">
    <property type="entry name" value="HTH_XRE"/>
    <property type="match status" value="1"/>
</dbReference>
<dbReference type="AlphaFoldDB" id="A0A0U9HFX4"/>
<dbReference type="Gene3D" id="1.10.260.40">
    <property type="entry name" value="lambda repressor-like DNA-binding domains"/>
    <property type="match status" value="1"/>
</dbReference>
<dbReference type="GO" id="GO:0003677">
    <property type="term" value="F:DNA binding"/>
    <property type="evidence" value="ECO:0007669"/>
    <property type="project" value="UniProtKB-KW"/>
</dbReference>
<keyword evidence="3" id="KW-0804">Transcription</keyword>
<evidence type="ECO:0000259" key="4">
    <source>
        <dbReference type="PROSITE" id="PS50943"/>
    </source>
</evidence>
<keyword evidence="1" id="KW-0805">Transcription regulation</keyword>
<dbReference type="InterPro" id="IPR010982">
    <property type="entry name" value="Lambda_DNA-bd_dom_sf"/>
</dbReference>